<sequence>MSANSLTITPSRIKDAAGRLGYEINGLEHIASKMGTYGFSMARLTAVPTGDNVQAVYEQALRMMKKHIEQMRYIEERLHEVADNFQEADEMAVQWEQPSIDTFQRSSSMTFAPVAAMHNSPLAMLYGVPPMFSRDISWQGRAYSFMPLTSATTTKTRTSVPKKENVPFWDTPGIGNFKDEFKFNKDQLSYKAEGSFLDTAPLAGGKKMPLNARILTGAGEMNIPISDKQLVKDLATGSFIGGKAEVSAFESTLKHDDIEAKLKVGTAEAKAGIENYSVGAGAEASAVKLETKKKLFTFFGYSPLEEWFGISPYVGVDISLGGTGVSASVGLQNEVYAADGIGVGVKFGVDIKDD</sequence>
<dbReference type="Proteomes" id="UP000037269">
    <property type="component" value="Unassembled WGS sequence"/>
</dbReference>
<accession>A0A0D1V9S6</accession>
<dbReference type="STRING" id="47500.AF333_30150"/>
<dbReference type="Proteomes" id="UP000182836">
    <property type="component" value="Unassembled WGS sequence"/>
</dbReference>
<gene>
    <name evidence="1" type="ORF">AF333_30150</name>
    <name evidence="2" type="ORF">SAMN04487909_13110</name>
</gene>
<dbReference type="PATRIC" id="fig|47500.8.peg.6425"/>
<reference evidence="1 3" key="1">
    <citation type="submission" date="2015-07" db="EMBL/GenBank/DDBJ databases">
        <title>Fjat-14205 dsm 2895.</title>
        <authorList>
            <person name="Liu B."/>
            <person name="Wang J."/>
            <person name="Zhu Y."/>
            <person name="Liu G."/>
            <person name="Chen Q."/>
            <person name="Chen Z."/>
            <person name="Lan J."/>
            <person name="Che J."/>
            <person name="Ge C."/>
            <person name="Shi H."/>
            <person name="Pan Z."/>
            <person name="Liu X."/>
        </authorList>
    </citation>
    <scope>NUCLEOTIDE SEQUENCE [LARGE SCALE GENOMIC DNA]</scope>
    <source>
        <strain evidence="1 3">DSM 2895</strain>
    </source>
</reference>
<name>A0A0D1V9S6_ANEMI</name>
<evidence type="ECO:0008006" key="5">
    <source>
        <dbReference type="Google" id="ProtNLM"/>
    </source>
</evidence>
<dbReference type="AlphaFoldDB" id="A0A0D1V9S6"/>
<dbReference type="GeneID" id="42309387"/>
<keyword evidence="3" id="KW-1185">Reference proteome</keyword>
<evidence type="ECO:0000313" key="3">
    <source>
        <dbReference type="Proteomes" id="UP000037269"/>
    </source>
</evidence>
<dbReference type="RefSeq" id="WP_043065689.1">
    <property type="nucleotide sequence ID" value="NZ_BJOA01000094.1"/>
</dbReference>
<organism evidence="1 3">
    <name type="scientific">Aneurinibacillus migulanus</name>
    <name type="common">Bacillus migulanus</name>
    <dbReference type="NCBI Taxonomy" id="47500"/>
    <lineage>
        <taxon>Bacteria</taxon>
        <taxon>Bacillati</taxon>
        <taxon>Bacillota</taxon>
        <taxon>Bacilli</taxon>
        <taxon>Bacillales</taxon>
        <taxon>Paenibacillaceae</taxon>
        <taxon>Aneurinibacillus group</taxon>
        <taxon>Aneurinibacillus</taxon>
    </lineage>
</organism>
<proteinExistence type="predicted"/>
<dbReference type="EMBL" id="FNED01000031">
    <property type="protein sequence ID" value="SDJ87536.1"/>
    <property type="molecule type" value="Genomic_DNA"/>
</dbReference>
<reference evidence="2 4" key="2">
    <citation type="submission" date="2016-10" db="EMBL/GenBank/DDBJ databases">
        <authorList>
            <person name="de Groot N.N."/>
        </authorList>
    </citation>
    <scope>NUCLEOTIDE SEQUENCE [LARGE SCALE GENOMIC DNA]</scope>
    <source>
        <strain evidence="2 4">DSM 2895</strain>
    </source>
</reference>
<evidence type="ECO:0000313" key="1">
    <source>
        <dbReference type="EMBL" id="KON84211.1"/>
    </source>
</evidence>
<dbReference type="EMBL" id="LGUG01000013">
    <property type="protein sequence ID" value="KON84211.1"/>
    <property type="molecule type" value="Genomic_DNA"/>
</dbReference>
<evidence type="ECO:0000313" key="4">
    <source>
        <dbReference type="Proteomes" id="UP000182836"/>
    </source>
</evidence>
<protein>
    <recommendedName>
        <fullName evidence="5">WXG100 family type VII secretion target</fullName>
    </recommendedName>
</protein>
<evidence type="ECO:0000313" key="2">
    <source>
        <dbReference type="EMBL" id="SDJ87536.1"/>
    </source>
</evidence>